<keyword evidence="2" id="KW-1185">Reference proteome</keyword>
<proteinExistence type="predicted"/>
<protein>
    <submittedName>
        <fullName evidence="1">Uncharacterized protein</fullName>
    </submittedName>
</protein>
<dbReference type="EMBL" id="JANPWB010000009">
    <property type="protein sequence ID" value="KAJ1151814.1"/>
    <property type="molecule type" value="Genomic_DNA"/>
</dbReference>
<organism evidence="1 2">
    <name type="scientific">Pleurodeles waltl</name>
    <name type="common">Iberian ribbed newt</name>
    <dbReference type="NCBI Taxonomy" id="8319"/>
    <lineage>
        <taxon>Eukaryota</taxon>
        <taxon>Metazoa</taxon>
        <taxon>Chordata</taxon>
        <taxon>Craniata</taxon>
        <taxon>Vertebrata</taxon>
        <taxon>Euteleostomi</taxon>
        <taxon>Amphibia</taxon>
        <taxon>Batrachia</taxon>
        <taxon>Caudata</taxon>
        <taxon>Salamandroidea</taxon>
        <taxon>Salamandridae</taxon>
        <taxon>Pleurodelinae</taxon>
        <taxon>Pleurodeles</taxon>
    </lineage>
</organism>
<name>A0AAV7RG56_PLEWA</name>
<reference evidence="1" key="1">
    <citation type="journal article" date="2022" name="bioRxiv">
        <title>Sequencing and chromosome-scale assembly of the giantPleurodeles waltlgenome.</title>
        <authorList>
            <person name="Brown T."/>
            <person name="Elewa A."/>
            <person name="Iarovenko S."/>
            <person name="Subramanian E."/>
            <person name="Araus A.J."/>
            <person name="Petzold A."/>
            <person name="Susuki M."/>
            <person name="Suzuki K.-i.T."/>
            <person name="Hayashi T."/>
            <person name="Toyoda A."/>
            <person name="Oliveira C."/>
            <person name="Osipova E."/>
            <person name="Leigh N.D."/>
            <person name="Simon A."/>
            <person name="Yun M.H."/>
        </authorList>
    </citation>
    <scope>NUCLEOTIDE SEQUENCE</scope>
    <source>
        <strain evidence="1">20211129_DDA</strain>
        <tissue evidence="1">Liver</tissue>
    </source>
</reference>
<gene>
    <name evidence="1" type="ORF">NDU88_004593</name>
</gene>
<evidence type="ECO:0000313" key="1">
    <source>
        <dbReference type="EMBL" id="KAJ1151814.1"/>
    </source>
</evidence>
<dbReference type="Proteomes" id="UP001066276">
    <property type="component" value="Chromosome 5"/>
</dbReference>
<dbReference type="AlphaFoldDB" id="A0AAV7RG56"/>
<accession>A0AAV7RG56</accession>
<sequence>MRSRRNPSQCCSGWLALGVMGQGTPVVSIPSGRLRGSTGIGRVLSGWAAGGADVRPTPVRKTPKTPFVLAAALTSVSGV</sequence>
<comment type="caution">
    <text evidence="1">The sequence shown here is derived from an EMBL/GenBank/DDBJ whole genome shotgun (WGS) entry which is preliminary data.</text>
</comment>
<evidence type="ECO:0000313" key="2">
    <source>
        <dbReference type="Proteomes" id="UP001066276"/>
    </source>
</evidence>